<keyword evidence="7" id="KW-0732">Signal</keyword>
<evidence type="ECO:0000259" key="8">
    <source>
        <dbReference type="Pfam" id="PF00884"/>
    </source>
</evidence>
<dbReference type="CDD" id="cd16029">
    <property type="entry name" value="4-S"/>
    <property type="match status" value="1"/>
</dbReference>
<dbReference type="EMBL" id="JAIZAY010000014">
    <property type="protein sequence ID" value="KAJ8029652.1"/>
    <property type="molecule type" value="Genomic_DNA"/>
</dbReference>
<evidence type="ECO:0000313" key="10">
    <source>
        <dbReference type="Proteomes" id="UP001152320"/>
    </source>
</evidence>
<name>A0A9Q1GZ58_HOLLE</name>
<keyword evidence="6" id="KW-0325">Glycoprotein</keyword>
<feature type="domain" description="Sulfatase N-terminal" evidence="8">
    <location>
        <begin position="29"/>
        <end position="346"/>
    </location>
</feature>
<keyword evidence="3" id="KW-0479">Metal-binding</keyword>
<evidence type="ECO:0000313" key="9">
    <source>
        <dbReference type="EMBL" id="KAJ8029652.1"/>
    </source>
</evidence>
<evidence type="ECO:0000256" key="7">
    <source>
        <dbReference type="SAM" id="SignalP"/>
    </source>
</evidence>
<evidence type="ECO:0000256" key="5">
    <source>
        <dbReference type="ARBA" id="ARBA00022837"/>
    </source>
</evidence>
<protein>
    <submittedName>
        <fullName evidence="9">Arylsulfatase B</fullName>
    </submittedName>
</protein>
<accession>A0A9Q1GZ58</accession>
<dbReference type="PANTHER" id="PTHR10342:SF274">
    <property type="entry name" value="ARYLSULFATASE B"/>
    <property type="match status" value="1"/>
</dbReference>
<dbReference type="InterPro" id="IPR047115">
    <property type="entry name" value="ARSB"/>
</dbReference>
<dbReference type="InterPro" id="IPR024607">
    <property type="entry name" value="Sulfatase_CS"/>
</dbReference>
<keyword evidence="4" id="KW-0378">Hydrolase</keyword>
<dbReference type="PROSITE" id="PS00149">
    <property type="entry name" value="SULFATASE_2"/>
    <property type="match status" value="1"/>
</dbReference>
<sequence length="528" mass="58985">MRNRALLGLLNFVVIIGLTSQNVDAATKPHIIFLLADDLGYNDVSYHGRYGHSAIKTPYIDQLASSGVTLENYYVQPICSPTRSQLMSGRYQIHTGLMHGVIRPPLPSCLPLDEVTLPQKLKESGYATHIVGKWHLGFYKAACMPTNRGFDSHLGYLLGAEDYYSHSREYTVGKVSMNGYDFRNNTATAKEYHGEYSLFAFVKNVENIIEMHDTSKPLFLYVPFQNVHGPLQVPEQYRKPYSGISNGKRREYAGMTSALDEAVANITKKLQDEGLYNNSVIIFSTDNGGPIGSANNWPLRGSKGTLWEGGVRGVGLVHSPLLSPKVIGTVSREFIHVSDWFPTLVQGVAGGNLNGTKPLDGFNVWNTIAYGEKSPRTELLHNIDPLYGLPRVANEWSNEDQRMYDELISQLNYKTSFNTSLHAALRVGDWKILTGGGQSGTQDWYVPPESDLTPIKPIIDPKQQVWLFNITADPNEHHDLSKKYPDVVKSLLQKLEKYWSSSVPVQYPPPDLDADPALHGGYWGPWRT</sequence>
<dbReference type="GO" id="GO:0046872">
    <property type="term" value="F:metal ion binding"/>
    <property type="evidence" value="ECO:0007669"/>
    <property type="project" value="UniProtKB-KW"/>
</dbReference>
<feature type="signal peptide" evidence="7">
    <location>
        <begin position="1"/>
        <end position="25"/>
    </location>
</feature>
<keyword evidence="5" id="KW-0106">Calcium</keyword>
<comment type="caution">
    <text evidence="9">The sequence shown here is derived from an EMBL/GenBank/DDBJ whole genome shotgun (WGS) entry which is preliminary data.</text>
</comment>
<reference evidence="9" key="1">
    <citation type="submission" date="2021-10" db="EMBL/GenBank/DDBJ databases">
        <title>Tropical sea cucumber genome reveals ecological adaptation and Cuvierian tubules defense mechanism.</title>
        <authorList>
            <person name="Chen T."/>
        </authorList>
    </citation>
    <scope>NUCLEOTIDE SEQUENCE</scope>
    <source>
        <strain evidence="9">Nanhai2018</strain>
        <tissue evidence="9">Muscle</tissue>
    </source>
</reference>
<evidence type="ECO:0000256" key="4">
    <source>
        <dbReference type="ARBA" id="ARBA00022801"/>
    </source>
</evidence>
<dbReference type="InterPro" id="IPR000917">
    <property type="entry name" value="Sulfatase_N"/>
</dbReference>
<gene>
    <name evidence="9" type="ORF">HOLleu_29098</name>
</gene>
<dbReference type="PANTHER" id="PTHR10342">
    <property type="entry name" value="ARYLSULFATASE"/>
    <property type="match status" value="1"/>
</dbReference>
<dbReference type="Gene3D" id="3.40.720.10">
    <property type="entry name" value="Alkaline Phosphatase, subunit A"/>
    <property type="match status" value="1"/>
</dbReference>
<dbReference type="GO" id="GO:0008484">
    <property type="term" value="F:sulfuric ester hydrolase activity"/>
    <property type="evidence" value="ECO:0007669"/>
    <property type="project" value="InterPro"/>
</dbReference>
<dbReference type="AlphaFoldDB" id="A0A9Q1GZ58"/>
<dbReference type="Gene3D" id="3.30.1120.10">
    <property type="match status" value="1"/>
</dbReference>
<evidence type="ECO:0000256" key="6">
    <source>
        <dbReference type="ARBA" id="ARBA00023180"/>
    </source>
</evidence>
<evidence type="ECO:0000256" key="2">
    <source>
        <dbReference type="ARBA" id="ARBA00008779"/>
    </source>
</evidence>
<dbReference type="InterPro" id="IPR017850">
    <property type="entry name" value="Alkaline_phosphatase_core_sf"/>
</dbReference>
<keyword evidence="10" id="KW-1185">Reference proteome</keyword>
<dbReference type="SUPFAM" id="SSF53649">
    <property type="entry name" value="Alkaline phosphatase-like"/>
    <property type="match status" value="1"/>
</dbReference>
<proteinExistence type="inferred from homology"/>
<organism evidence="9 10">
    <name type="scientific">Holothuria leucospilota</name>
    <name type="common">Black long sea cucumber</name>
    <name type="synonym">Mertensiothuria leucospilota</name>
    <dbReference type="NCBI Taxonomy" id="206669"/>
    <lineage>
        <taxon>Eukaryota</taxon>
        <taxon>Metazoa</taxon>
        <taxon>Echinodermata</taxon>
        <taxon>Eleutherozoa</taxon>
        <taxon>Echinozoa</taxon>
        <taxon>Holothuroidea</taxon>
        <taxon>Aspidochirotacea</taxon>
        <taxon>Aspidochirotida</taxon>
        <taxon>Holothuriidae</taxon>
        <taxon>Holothuria</taxon>
    </lineage>
</organism>
<dbReference type="Proteomes" id="UP001152320">
    <property type="component" value="Chromosome 14"/>
</dbReference>
<comment type="cofactor">
    <cofactor evidence="1">
        <name>Ca(2+)</name>
        <dbReference type="ChEBI" id="CHEBI:29108"/>
    </cofactor>
</comment>
<dbReference type="FunFam" id="3.40.720.10:FF:000007">
    <property type="entry name" value="Arylsulfatase family, member J"/>
    <property type="match status" value="1"/>
</dbReference>
<dbReference type="Pfam" id="PF00884">
    <property type="entry name" value="Sulfatase"/>
    <property type="match status" value="1"/>
</dbReference>
<evidence type="ECO:0000256" key="3">
    <source>
        <dbReference type="ARBA" id="ARBA00022723"/>
    </source>
</evidence>
<evidence type="ECO:0000256" key="1">
    <source>
        <dbReference type="ARBA" id="ARBA00001913"/>
    </source>
</evidence>
<dbReference type="OrthoDB" id="103349at2759"/>
<comment type="similarity">
    <text evidence="2">Belongs to the sulfatase family.</text>
</comment>
<feature type="chain" id="PRO_5040458104" evidence="7">
    <location>
        <begin position="26"/>
        <end position="528"/>
    </location>
</feature>